<dbReference type="AlphaFoldDB" id="A0A4Q1ANC7"/>
<gene>
    <name evidence="3" type="ORF">CRV07_02620</name>
</gene>
<protein>
    <recommendedName>
        <fullName evidence="5">Histidine kinase</fullName>
    </recommendedName>
</protein>
<proteinExistence type="predicted"/>
<feature type="domain" description="FIST" evidence="1">
    <location>
        <begin position="21"/>
        <end position="194"/>
    </location>
</feature>
<dbReference type="InterPro" id="IPR019494">
    <property type="entry name" value="FIST_C"/>
</dbReference>
<name>A0A4Q1ANC7_9BACT</name>
<evidence type="ECO:0000313" key="3">
    <source>
        <dbReference type="EMBL" id="RXK07377.1"/>
    </source>
</evidence>
<evidence type="ECO:0000259" key="2">
    <source>
        <dbReference type="SMART" id="SM01204"/>
    </source>
</evidence>
<evidence type="ECO:0000313" key="4">
    <source>
        <dbReference type="Proteomes" id="UP000289758"/>
    </source>
</evidence>
<dbReference type="EMBL" id="PDKK01000002">
    <property type="protein sequence ID" value="RXK07377.1"/>
    <property type="molecule type" value="Genomic_DNA"/>
</dbReference>
<dbReference type="Pfam" id="PF10442">
    <property type="entry name" value="FIST_C"/>
    <property type="match status" value="1"/>
</dbReference>
<dbReference type="InterPro" id="IPR013702">
    <property type="entry name" value="FIST_domain_N"/>
</dbReference>
<dbReference type="Proteomes" id="UP000289758">
    <property type="component" value="Unassembled WGS sequence"/>
</dbReference>
<dbReference type="SMART" id="SM01204">
    <property type="entry name" value="FIST_C"/>
    <property type="match status" value="1"/>
</dbReference>
<accession>A0A4Q1ANC7</accession>
<dbReference type="PANTHER" id="PTHR40252:SF2">
    <property type="entry name" value="BLR0328 PROTEIN"/>
    <property type="match status" value="1"/>
</dbReference>
<feature type="domain" description="FIST C-domain" evidence="2">
    <location>
        <begin position="195"/>
        <end position="338"/>
    </location>
</feature>
<keyword evidence="4" id="KW-1185">Reference proteome</keyword>
<dbReference type="Pfam" id="PF08495">
    <property type="entry name" value="FIST"/>
    <property type="match status" value="1"/>
</dbReference>
<sequence>MKTIKYYEKLKTFIDTNRDKNAEYLLLVGENTDFDIELLKESNINFKGAIVPQIVYEDFNSDSGIVACELSEDSDTIFIEDITNIDLKKEDFTQYDSVIIVVDGLSKHLTTFLESIFHLLPIDCEIVGGGAGKMTLKQEPVIFSKDGILQDAAILIAGKQTISVGVENGWEYLEGPFIVTSAEKNLLKSLNFSNAFDVYKSIVEESSGLKFNEEQFFNIAKSYPLGIIRFNKEIVVRDAIGLDENGNIILIGDIEQNSTINFLTGKKEKLINSSSFAIKNALKKIKDKDNIKNIIIFDCISRKEFLEKDFKKELAVIKDAVPTKRVFGALSLGEIANSGNEYINFYNRTCVVGVLC</sequence>
<organism evidence="3 4">
    <name type="scientific">Halarcobacter ebronensis</name>
    <dbReference type="NCBI Taxonomy" id="1462615"/>
    <lineage>
        <taxon>Bacteria</taxon>
        <taxon>Pseudomonadati</taxon>
        <taxon>Campylobacterota</taxon>
        <taxon>Epsilonproteobacteria</taxon>
        <taxon>Campylobacterales</taxon>
        <taxon>Arcobacteraceae</taxon>
        <taxon>Halarcobacter</taxon>
    </lineage>
</organism>
<evidence type="ECO:0008006" key="5">
    <source>
        <dbReference type="Google" id="ProtNLM"/>
    </source>
</evidence>
<evidence type="ECO:0000259" key="1">
    <source>
        <dbReference type="SMART" id="SM00897"/>
    </source>
</evidence>
<dbReference type="SMART" id="SM00897">
    <property type="entry name" value="FIST"/>
    <property type="match status" value="1"/>
</dbReference>
<dbReference type="RefSeq" id="WP_129086270.1">
    <property type="nucleotide sequence ID" value="NZ_CP053836.1"/>
</dbReference>
<comment type="caution">
    <text evidence="3">The sequence shown here is derived from an EMBL/GenBank/DDBJ whole genome shotgun (WGS) entry which is preliminary data.</text>
</comment>
<reference evidence="3 4" key="1">
    <citation type="submission" date="2017-10" db="EMBL/GenBank/DDBJ databases">
        <title>Genomics of the genus Arcobacter.</title>
        <authorList>
            <person name="Perez-Cataluna A."/>
            <person name="Figueras M.J."/>
        </authorList>
    </citation>
    <scope>NUCLEOTIDE SEQUENCE [LARGE SCALE GENOMIC DNA]</scope>
    <source>
        <strain evidence="3 4">CECT 8441</strain>
    </source>
</reference>
<dbReference type="OrthoDB" id="378730at2"/>
<dbReference type="PANTHER" id="PTHR40252">
    <property type="entry name" value="BLR0328 PROTEIN"/>
    <property type="match status" value="1"/>
</dbReference>